<dbReference type="OMA" id="RSIGFWP"/>
<keyword evidence="1" id="KW-1133">Transmembrane helix</keyword>
<reference evidence="2 3" key="1">
    <citation type="journal article" date="2010" name="Science">
        <title>Genomic comparison of the ants Camponotus floridanus and Harpegnathos saltator.</title>
        <authorList>
            <person name="Bonasio R."/>
            <person name="Zhang G."/>
            <person name="Ye C."/>
            <person name="Mutti N.S."/>
            <person name="Fang X."/>
            <person name="Qin N."/>
            <person name="Donahue G."/>
            <person name="Yang P."/>
            <person name="Li Q."/>
            <person name="Li C."/>
            <person name="Zhang P."/>
            <person name="Huang Z."/>
            <person name="Berger S.L."/>
            <person name="Reinberg D."/>
            <person name="Wang J."/>
            <person name="Liebig J."/>
        </authorList>
    </citation>
    <scope>NUCLEOTIDE SEQUENCE [LARGE SCALE GENOMIC DNA]</scope>
    <source>
        <strain evidence="3">C129</strain>
    </source>
</reference>
<feature type="transmembrane region" description="Helical" evidence="1">
    <location>
        <begin position="125"/>
        <end position="146"/>
    </location>
</feature>
<proteinExistence type="predicted"/>
<feature type="transmembrane region" description="Helical" evidence="1">
    <location>
        <begin position="230"/>
        <end position="252"/>
    </location>
</feature>
<feature type="transmembrane region" description="Helical" evidence="1">
    <location>
        <begin position="190"/>
        <end position="210"/>
    </location>
</feature>
<dbReference type="OrthoDB" id="6765072at2759"/>
<organism evidence="3">
    <name type="scientific">Camponotus floridanus</name>
    <name type="common">Florida carpenter ant</name>
    <dbReference type="NCBI Taxonomy" id="104421"/>
    <lineage>
        <taxon>Eukaryota</taxon>
        <taxon>Metazoa</taxon>
        <taxon>Ecdysozoa</taxon>
        <taxon>Arthropoda</taxon>
        <taxon>Hexapoda</taxon>
        <taxon>Insecta</taxon>
        <taxon>Pterygota</taxon>
        <taxon>Neoptera</taxon>
        <taxon>Endopterygota</taxon>
        <taxon>Hymenoptera</taxon>
        <taxon>Apocrita</taxon>
        <taxon>Aculeata</taxon>
        <taxon>Formicoidea</taxon>
        <taxon>Formicidae</taxon>
        <taxon>Formicinae</taxon>
        <taxon>Camponotus</taxon>
    </lineage>
</organism>
<keyword evidence="1" id="KW-0812">Transmembrane</keyword>
<sequence length="261" mass="29242">MILANIVALSVQIGLRVVGIWPNAPYTLLFRCGWIFTTGIIQTCQYWWIIIHFGTEDLSHLLDGLSVTMEYTVMLLKLIILWLNSRVNCRSIFYDALAAMVSDWKEATINDMHTMTSKANLSRRFSNVIIGLHSVGAFTYGIGVLVSHSDDHDADAIEPVRMQREFTLKMQLPFECNESPLYELVMSLEFLHQLASSAVTGILNSLIITLSISTIQVSDTIDGSALMKAIVFYMAVTVEAFIFCFCGEYLSAKVGTHNRNP</sequence>
<name>E2A3X7_CAMFO</name>
<dbReference type="Proteomes" id="UP000000311">
    <property type="component" value="Unassembled WGS sequence"/>
</dbReference>
<keyword evidence="3" id="KW-1185">Reference proteome</keyword>
<feature type="transmembrane region" description="Helical" evidence="1">
    <location>
        <begin position="28"/>
        <end position="49"/>
    </location>
</feature>
<evidence type="ECO:0000313" key="2">
    <source>
        <dbReference type="EMBL" id="EFN71829.1"/>
    </source>
</evidence>
<gene>
    <name evidence="2" type="ORF">EAG_13654</name>
</gene>
<feature type="transmembrane region" description="Helical" evidence="1">
    <location>
        <begin position="61"/>
        <end position="83"/>
    </location>
</feature>
<evidence type="ECO:0000256" key="1">
    <source>
        <dbReference type="SAM" id="Phobius"/>
    </source>
</evidence>
<evidence type="ECO:0000313" key="3">
    <source>
        <dbReference type="Proteomes" id="UP000000311"/>
    </source>
</evidence>
<accession>E2A3X7</accession>
<protein>
    <recommendedName>
        <fullName evidence="4">Odorant receptor 13a</fullName>
    </recommendedName>
</protein>
<dbReference type="InParanoid" id="E2A3X7"/>
<keyword evidence="1" id="KW-0472">Membrane</keyword>
<evidence type="ECO:0008006" key="4">
    <source>
        <dbReference type="Google" id="ProtNLM"/>
    </source>
</evidence>
<dbReference type="AlphaFoldDB" id="E2A3X7"/>
<dbReference type="EMBL" id="GL436519">
    <property type="protein sequence ID" value="EFN71829.1"/>
    <property type="molecule type" value="Genomic_DNA"/>
</dbReference>